<dbReference type="InterPro" id="IPR027417">
    <property type="entry name" value="P-loop_NTPase"/>
</dbReference>
<dbReference type="RefSeq" id="WP_114279596.1">
    <property type="nucleotide sequence ID" value="NZ_QPJY01000004.1"/>
</dbReference>
<evidence type="ECO:0000259" key="5">
    <source>
        <dbReference type="PROSITE" id="PS50893"/>
    </source>
</evidence>
<dbReference type="AlphaFoldDB" id="A0A369C991"/>
<reference evidence="6 7" key="1">
    <citation type="submission" date="2018-07" db="EMBL/GenBank/DDBJ databases">
        <title>Genomic Encyclopedia of Type Strains, Phase IV (KMG-IV): sequencing the most valuable type-strain genomes for metagenomic binning, comparative biology and taxonomic classification.</title>
        <authorList>
            <person name="Goeker M."/>
        </authorList>
    </citation>
    <scope>NUCLEOTIDE SEQUENCE [LARGE SCALE GENOMIC DNA]</scope>
    <source>
        <strain evidence="6 7">DSM 26407</strain>
    </source>
</reference>
<dbReference type="InterPro" id="IPR017871">
    <property type="entry name" value="ABC_transporter-like_CS"/>
</dbReference>
<comment type="caution">
    <text evidence="6">The sequence shown here is derived from an EMBL/GenBank/DDBJ whole genome shotgun (WGS) entry which is preliminary data.</text>
</comment>
<name>A0A369C991_9GAMM</name>
<proteinExistence type="inferred from homology"/>
<dbReference type="GO" id="GO:0016887">
    <property type="term" value="F:ATP hydrolysis activity"/>
    <property type="evidence" value="ECO:0007669"/>
    <property type="project" value="InterPro"/>
</dbReference>
<keyword evidence="1" id="KW-0813">Transport</keyword>
<dbReference type="PROSITE" id="PS00211">
    <property type="entry name" value="ABC_TRANSPORTER_1"/>
    <property type="match status" value="1"/>
</dbReference>
<evidence type="ECO:0000313" key="7">
    <source>
        <dbReference type="Proteomes" id="UP000252707"/>
    </source>
</evidence>
<dbReference type="FunFam" id="3.40.50.300:FF:000032">
    <property type="entry name" value="Export ABC transporter ATP-binding protein"/>
    <property type="match status" value="1"/>
</dbReference>
<keyword evidence="2" id="KW-0547">Nucleotide-binding</keyword>
<keyword evidence="3 6" id="KW-0067">ATP-binding</keyword>
<dbReference type="GO" id="GO:0022857">
    <property type="term" value="F:transmembrane transporter activity"/>
    <property type="evidence" value="ECO:0007669"/>
    <property type="project" value="TreeGrafter"/>
</dbReference>
<dbReference type="GO" id="GO:1902495">
    <property type="term" value="C:transmembrane transporter complex"/>
    <property type="evidence" value="ECO:0007669"/>
    <property type="project" value="UniProtKB-ARBA"/>
</dbReference>
<comment type="similarity">
    <text evidence="4">Belongs to the ABC transporter superfamily. Macrolide exporter (TC 3.A.1.122) family.</text>
</comment>
<dbReference type="GO" id="GO:0005524">
    <property type="term" value="F:ATP binding"/>
    <property type="evidence" value="ECO:0007669"/>
    <property type="project" value="UniProtKB-KW"/>
</dbReference>
<dbReference type="InterPro" id="IPR003593">
    <property type="entry name" value="AAA+_ATPase"/>
</dbReference>
<sequence>MQTPQTSPQAVTVPVVEIAGLAKHYREGERERVVFAGLDFRMGAGAVVALLGRSGSGKSTLLNLVAGIDPPDAGTVRVLGADITAMREHDRTLFRRSHVGFVFQFFNLVPTLTVLENLLLPLELQGRRDGRGEAIALDLLAQVGLKDRAGSFPERLSGGEQQRVAIARALVHDPELVLADEPTGNLDEETGAAVLELLDRLTRRRGKTLLVVTHSPEVAAIADAVYTLHDGRLIRQTNETN</sequence>
<dbReference type="PANTHER" id="PTHR24220">
    <property type="entry name" value="IMPORT ATP-BINDING PROTEIN"/>
    <property type="match status" value="1"/>
</dbReference>
<dbReference type="Gene3D" id="3.40.50.300">
    <property type="entry name" value="P-loop containing nucleotide triphosphate hydrolases"/>
    <property type="match status" value="1"/>
</dbReference>
<dbReference type="PROSITE" id="PS50893">
    <property type="entry name" value="ABC_TRANSPORTER_2"/>
    <property type="match status" value="1"/>
</dbReference>
<dbReference type="OrthoDB" id="66958at2"/>
<dbReference type="InterPro" id="IPR003439">
    <property type="entry name" value="ABC_transporter-like_ATP-bd"/>
</dbReference>
<keyword evidence="7" id="KW-1185">Reference proteome</keyword>
<protein>
    <submittedName>
        <fullName evidence="6">Putative ABC transport system ATP-binding protein</fullName>
    </submittedName>
</protein>
<evidence type="ECO:0000256" key="2">
    <source>
        <dbReference type="ARBA" id="ARBA00022741"/>
    </source>
</evidence>
<dbReference type="SMART" id="SM00382">
    <property type="entry name" value="AAA"/>
    <property type="match status" value="1"/>
</dbReference>
<dbReference type="CDD" id="cd03255">
    <property type="entry name" value="ABC_MJ0796_LolCDE_FtsE"/>
    <property type="match status" value="1"/>
</dbReference>
<organism evidence="6 7">
    <name type="scientific">Thioalbus denitrificans</name>
    <dbReference type="NCBI Taxonomy" id="547122"/>
    <lineage>
        <taxon>Bacteria</taxon>
        <taxon>Pseudomonadati</taxon>
        <taxon>Pseudomonadota</taxon>
        <taxon>Gammaproteobacteria</taxon>
        <taxon>Chromatiales</taxon>
        <taxon>Ectothiorhodospiraceae</taxon>
        <taxon>Thioalbus</taxon>
    </lineage>
</organism>
<dbReference type="InterPro" id="IPR017911">
    <property type="entry name" value="MacB-like_ATP-bd"/>
</dbReference>
<feature type="domain" description="ABC transporter" evidence="5">
    <location>
        <begin position="16"/>
        <end position="240"/>
    </location>
</feature>
<dbReference type="GO" id="GO:0005886">
    <property type="term" value="C:plasma membrane"/>
    <property type="evidence" value="ECO:0007669"/>
    <property type="project" value="TreeGrafter"/>
</dbReference>
<evidence type="ECO:0000313" key="6">
    <source>
        <dbReference type="EMBL" id="RCX30600.1"/>
    </source>
</evidence>
<gene>
    <name evidence="6" type="ORF">DFQ59_10436</name>
</gene>
<evidence type="ECO:0000256" key="1">
    <source>
        <dbReference type="ARBA" id="ARBA00022448"/>
    </source>
</evidence>
<dbReference type="InterPro" id="IPR015854">
    <property type="entry name" value="ABC_transpr_LolD-like"/>
</dbReference>
<evidence type="ECO:0000256" key="3">
    <source>
        <dbReference type="ARBA" id="ARBA00022840"/>
    </source>
</evidence>
<evidence type="ECO:0000256" key="4">
    <source>
        <dbReference type="ARBA" id="ARBA00038388"/>
    </source>
</evidence>
<dbReference type="EMBL" id="QPJY01000004">
    <property type="protein sequence ID" value="RCX30600.1"/>
    <property type="molecule type" value="Genomic_DNA"/>
</dbReference>
<dbReference type="SUPFAM" id="SSF52540">
    <property type="entry name" value="P-loop containing nucleoside triphosphate hydrolases"/>
    <property type="match status" value="1"/>
</dbReference>
<accession>A0A369C991</accession>
<dbReference type="Proteomes" id="UP000252707">
    <property type="component" value="Unassembled WGS sequence"/>
</dbReference>
<dbReference type="PANTHER" id="PTHR24220:SF685">
    <property type="entry name" value="ABC TRANSPORTER RELATED"/>
    <property type="match status" value="1"/>
</dbReference>
<dbReference type="Pfam" id="PF00005">
    <property type="entry name" value="ABC_tran"/>
    <property type="match status" value="1"/>
</dbReference>